<dbReference type="OrthoDB" id="5533323at2759"/>
<gene>
    <name evidence="1" type="ORF">IWW39_003873</name>
</gene>
<comment type="caution">
    <text evidence="1">The sequence shown here is derived from an EMBL/GenBank/DDBJ whole genome shotgun (WGS) entry which is preliminary data.</text>
</comment>
<protein>
    <submittedName>
        <fullName evidence="1">Uncharacterized protein</fullName>
    </submittedName>
</protein>
<dbReference type="EMBL" id="JANBTX010000122">
    <property type="protein sequence ID" value="KAJ2686093.1"/>
    <property type="molecule type" value="Genomic_DNA"/>
</dbReference>
<organism evidence="1 2">
    <name type="scientific">Coemansia spiralis</name>
    <dbReference type="NCBI Taxonomy" id="417178"/>
    <lineage>
        <taxon>Eukaryota</taxon>
        <taxon>Fungi</taxon>
        <taxon>Fungi incertae sedis</taxon>
        <taxon>Zoopagomycota</taxon>
        <taxon>Kickxellomycotina</taxon>
        <taxon>Kickxellomycetes</taxon>
        <taxon>Kickxellales</taxon>
        <taxon>Kickxellaceae</taxon>
        <taxon>Coemansia</taxon>
    </lineage>
</organism>
<evidence type="ECO:0000313" key="2">
    <source>
        <dbReference type="Proteomes" id="UP001151516"/>
    </source>
</evidence>
<reference evidence="1" key="1">
    <citation type="submission" date="2022-07" db="EMBL/GenBank/DDBJ databases">
        <title>Phylogenomic reconstructions and comparative analyses of Kickxellomycotina fungi.</title>
        <authorList>
            <person name="Reynolds N.K."/>
            <person name="Stajich J.E."/>
            <person name="Barry K."/>
            <person name="Grigoriev I.V."/>
            <person name="Crous P."/>
            <person name="Smith M.E."/>
        </authorList>
    </citation>
    <scope>NUCLEOTIDE SEQUENCE</scope>
    <source>
        <strain evidence="1">CBS 109367</strain>
    </source>
</reference>
<name>A0A9W8GD30_9FUNG</name>
<dbReference type="AlphaFoldDB" id="A0A9W8GD30"/>
<keyword evidence="2" id="KW-1185">Reference proteome</keyword>
<sequence length="570" mass="65160">MTISPRYLSAFQFLPPHIVHRIVDHVACSSRLYYSSVTLDSPEGIELQMPLLWVCHNFRDFVYRRCCEQSQLYLSNVPGEMVLSRHSWPKRLPKIDHETNRFAKKLFISLCVRDVYSGELLQRLSSPPYEGCAFPLVHDISFWVYSGDELGPTEEYPPNTAANIAAFVQRIKEMAPRVRDANVANDIELRRLLWRKDAYIMDLARRLYDIIGRTSISYHVGQPIAILDLESASSLVHLKCNTHKQGDEILSLIRRNAQTLQTMDVYPHGPLDFGELFRDPDDGRYLEYPCLHKLGLFLLEGFVEPKLLTPTNFVPFPCLRLLHLEGDYPFGDDVVFRGNMSTLEYLSLTISPMLVEVLGRYKVFTPTSHPKLGCVMIDKVTHLVGRAFDSADEYVWFILSIAPGASVRAMPDLSIYGWNYSSALSMFCDYTSIQVLHLVDTSISFLGAIALIKALPLLSDMLTDAPTLGELSEDFLEYELPDYLRTTYAPMGRRFRCLRVYYDDCNYTELVTCMLLLALICPNFDYVVVPDSDCGYFMGLMRKKINGPLFSSYAPRLRRLLFNGWNGKQG</sequence>
<proteinExistence type="predicted"/>
<evidence type="ECO:0000313" key="1">
    <source>
        <dbReference type="EMBL" id="KAJ2686093.1"/>
    </source>
</evidence>
<accession>A0A9W8GD30</accession>
<dbReference type="Proteomes" id="UP001151516">
    <property type="component" value="Unassembled WGS sequence"/>
</dbReference>